<evidence type="ECO:0000313" key="2">
    <source>
        <dbReference type="Proteomes" id="UP000244870"/>
    </source>
</evidence>
<reference evidence="1 2" key="1">
    <citation type="submission" date="2017-04" db="EMBL/GenBank/DDBJ databases">
        <title>Weissella cibaria strain m2 complete genome.</title>
        <authorList>
            <person name="Pan Q."/>
            <person name="Tan M."/>
            <person name="Yao F."/>
            <person name="Su S."/>
        </authorList>
    </citation>
    <scope>NUCLEOTIDE SEQUENCE [LARGE SCALE GENOMIC DNA]</scope>
    <source>
        <strain evidence="1 2">M2</strain>
    </source>
</reference>
<dbReference type="Proteomes" id="UP000244870">
    <property type="component" value="Chromosome"/>
</dbReference>
<organism evidence="1 2">
    <name type="scientific">Weissella cibaria</name>
    <dbReference type="NCBI Taxonomy" id="137591"/>
    <lineage>
        <taxon>Bacteria</taxon>
        <taxon>Bacillati</taxon>
        <taxon>Bacillota</taxon>
        <taxon>Bacilli</taxon>
        <taxon>Lactobacillales</taxon>
        <taxon>Lactobacillaceae</taxon>
        <taxon>Weissella</taxon>
    </lineage>
</organism>
<evidence type="ECO:0000313" key="1">
    <source>
        <dbReference type="EMBL" id="AWF95346.1"/>
    </source>
</evidence>
<dbReference type="AlphaFoldDB" id="A0A2S1KQT0"/>
<accession>A0A2S1KQT0</accession>
<proteinExistence type="predicted"/>
<gene>
    <name evidence="1" type="ORF">B6254_0939</name>
</gene>
<sequence>MKIVLESNRRMIDRFNESTRIAIAHAVSQNIAPIIDAANKATKNLKPLLPQSTLQAIVKVQSEQIAILNESFTNISKLYRNVQYNSDEEIQLDTDEIRLDADEVEVPYSVEAKARHLNIWLELVSNHPKVASLIGLLFVHYVSDPMWNFVDTHYMFQIFSKLLKWVVQFINVP</sequence>
<name>A0A2S1KQT0_9LACO</name>
<protein>
    <submittedName>
        <fullName evidence="1">Uncharacterized protein</fullName>
    </submittedName>
</protein>
<dbReference type="EMBL" id="CP020928">
    <property type="protein sequence ID" value="AWF95346.1"/>
    <property type="molecule type" value="Genomic_DNA"/>
</dbReference>